<comment type="caution">
    <text evidence="1">The sequence shown here is derived from an EMBL/GenBank/DDBJ whole genome shotgun (WGS) entry which is preliminary data.</text>
</comment>
<evidence type="ECO:0000313" key="2">
    <source>
        <dbReference type="Proteomes" id="UP000789920"/>
    </source>
</evidence>
<dbReference type="Proteomes" id="UP000789920">
    <property type="component" value="Unassembled WGS sequence"/>
</dbReference>
<keyword evidence="2" id="KW-1185">Reference proteome</keyword>
<reference evidence="1" key="1">
    <citation type="submission" date="2021-06" db="EMBL/GenBank/DDBJ databases">
        <authorList>
            <person name="Kallberg Y."/>
            <person name="Tangrot J."/>
            <person name="Rosling A."/>
        </authorList>
    </citation>
    <scope>NUCLEOTIDE SEQUENCE</scope>
    <source>
        <strain evidence="1">MA461A</strain>
    </source>
</reference>
<evidence type="ECO:0000313" key="1">
    <source>
        <dbReference type="EMBL" id="CAG8821931.1"/>
    </source>
</evidence>
<feature type="non-terminal residue" evidence="1">
    <location>
        <position position="1"/>
    </location>
</feature>
<proteinExistence type="predicted"/>
<dbReference type="EMBL" id="CAJVQC010085546">
    <property type="protein sequence ID" value="CAG8821931.1"/>
    <property type="molecule type" value="Genomic_DNA"/>
</dbReference>
<accession>A0ACA9S1A6</accession>
<gene>
    <name evidence="1" type="ORF">RPERSI_LOCUS25690</name>
</gene>
<organism evidence="1 2">
    <name type="scientific">Racocetra persica</name>
    <dbReference type="NCBI Taxonomy" id="160502"/>
    <lineage>
        <taxon>Eukaryota</taxon>
        <taxon>Fungi</taxon>
        <taxon>Fungi incertae sedis</taxon>
        <taxon>Mucoromycota</taxon>
        <taxon>Glomeromycotina</taxon>
        <taxon>Glomeromycetes</taxon>
        <taxon>Diversisporales</taxon>
        <taxon>Gigasporaceae</taxon>
        <taxon>Racocetra</taxon>
    </lineage>
</organism>
<protein>
    <submittedName>
        <fullName evidence="1">19472_t:CDS:1</fullName>
    </submittedName>
</protein>
<name>A0ACA9S1A6_9GLOM</name>
<sequence length="77" mass="9234">MVIIRIGEMANVHTWDQILRFSLKINEEKLKKIVMLFLQYNWDEVKQTKQMKRMLKEGNIDWISVIENLITTKILGD</sequence>